<dbReference type="AlphaFoldDB" id="A0A3M7LEU1"/>
<keyword evidence="2" id="KW-1185">Reference proteome</keyword>
<sequence>MKECRNVDQIDKEVKRYYSKIENLLREKTIIQLQNTEVTSSRMGQKKSAAFKKQVTLEMREFVLK</sequence>
<organism evidence="1 2">
    <name type="scientific">Chryseobacterium nematophagum</name>
    <dbReference type="NCBI Taxonomy" id="2305228"/>
    <lineage>
        <taxon>Bacteria</taxon>
        <taxon>Pseudomonadati</taxon>
        <taxon>Bacteroidota</taxon>
        <taxon>Flavobacteriia</taxon>
        <taxon>Flavobacteriales</taxon>
        <taxon>Weeksellaceae</taxon>
        <taxon>Chryseobacterium group</taxon>
        <taxon>Chryseobacterium</taxon>
    </lineage>
</organism>
<protein>
    <submittedName>
        <fullName evidence="1">Uncharacterized protein</fullName>
    </submittedName>
</protein>
<comment type="caution">
    <text evidence="1">The sequence shown here is derived from an EMBL/GenBank/DDBJ whole genome shotgun (WGS) entry which is preliminary data.</text>
</comment>
<dbReference type="EMBL" id="QWIV01000013">
    <property type="protein sequence ID" value="RMZ60036.1"/>
    <property type="molecule type" value="Genomic_DNA"/>
</dbReference>
<dbReference type="RefSeq" id="WP_122547160.1">
    <property type="nucleotide sequence ID" value="NZ_QWIV01000013.1"/>
</dbReference>
<evidence type="ECO:0000313" key="1">
    <source>
        <dbReference type="EMBL" id="RMZ60036.1"/>
    </source>
</evidence>
<dbReference type="Proteomes" id="UP000267524">
    <property type="component" value="Unassembled WGS sequence"/>
</dbReference>
<name>A0A3M7LEU1_9FLAO</name>
<evidence type="ECO:0000313" key="2">
    <source>
        <dbReference type="Proteomes" id="UP000267524"/>
    </source>
</evidence>
<reference evidence="1 2" key="1">
    <citation type="submission" date="2018-08" db="EMBL/GenBank/DDBJ databases">
        <title>Chryseobacterium nematophagum: a novel matrix digesting pathogen of nematodes.</title>
        <authorList>
            <person name="Page A."/>
            <person name="Roberts M."/>
            <person name="Felix M.-A."/>
            <person name="Weir W."/>
        </authorList>
    </citation>
    <scope>NUCLEOTIDE SEQUENCE [LARGE SCALE GENOMIC DNA]</scope>
    <source>
        <strain evidence="1 2">JUb275</strain>
    </source>
</reference>
<proteinExistence type="predicted"/>
<accession>A0A3M7LEU1</accession>
<gene>
    <name evidence="1" type="ORF">D1632_10620</name>
</gene>